<evidence type="ECO:0000259" key="3">
    <source>
        <dbReference type="Pfam" id="PF20616"/>
    </source>
</evidence>
<evidence type="ECO:0000259" key="2">
    <source>
        <dbReference type="Pfam" id="PF06251"/>
    </source>
</evidence>
<gene>
    <name evidence="4" type="ORF">GCM10009114_16910</name>
</gene>
<organism evidence="4 5">
    <name type="scientific">Aliiglaciecola litoralis</name>
    <dbReference type="NCBI Taxonomy" id="582857"/>
    <lineage>
        <taxon>Bacteria</taxon>
        <taxon>Pseudomonadati</taxon>
        <taxon>Pseudomonadota</taxon>
        <taxon>Gammaproteobacteria</taxon>
        <taxon>Alteromonadales</taxon>
        <taxon>Alteromonadaceae</taxon>
        <taxon>Aliiglaciecola</taxon>
    </lineage>
</organism>
<evidence type="ECO:0000313" key="4">
    <source>
        <dbReference type="EMBL" id="GAA0856128.1"/>
    </source>
</evidence>
<feature type="chain" id="PRO_5046809823" description="Capsule biosynthesis GfcC" evidence="1">
    <location>
        <begin position="24"/>
        <end position="245"/>
    </location>
</feature>
<dbReference type="Pfam" id="PF06251">
    <property type="entry name" value="Caps_syn_GfcC_C"/>
    <property type="match status" value="1"/>
</dbReference>
<dbReference type="InterPro" id="IPR046459">
    <property type="entry name" value="Caps_syn_GfcC_N"/>
</dbReference>
<comment type="caution">
    <text evidence="4">The sequence shown here is derived from an EMBL/GenBank/DDBJ whole genome shotgun (WGS) entry which is preliminary data.</text>
</comment>
<dbReference type="InterPro" id="IPR010425">
    <property type="entry name" value="Caps_synth_GfcC-like_C"/>
</dbReference>
<dbReference type="RefSeq" id="WP_343858710.1">
    <property type="nucleotide sequence ID" value="NZ_BAAAFD010000004.1"/>
</dbReference>
<evidence type="ECO:0000313" key="5">
    <source>
        <dbReference type="Proteomes" id="UP001500359"/>
    </source>
</evidence>
<name>A0ABN1LHJ2_9ALTE</name>
<evidence type="ECO:0000256" key="1">
    <source>
        <dbReference type="SAM" id="SignalP"/>
    </source>
</evidence>
<keyword evidence="5" id="KW-1185">Reference proteome</keyword>
<sequence>MISRLIKILLTINIMVLSMSSNAAVEVTLNETDYSFGVNPRLSDVLAPVAFEEDWYWPASRLFKRSSNASEAMRSQVIALLAENGISESKYKATYQSIINQIKNWQLADRITITIDYELARISAKHNPRVESGQYQLILSKRPSTLHVFGAVETPVEIIYQNNTCIEDVVSQMKLAEHADPSFVYLISPQGKVQKTPVAYWNKTCVLAMPGSMVYVPLQESAFFPSNNDVNQKVAELAVNRIAIP</sequence>
<feature type="domain" description="Capsule biosynthesis GfcC-like N-terminal" evidence="3">
    <location>
        <begin position="22"/>
        <end position="140"/>
    </location>
</feature>
<dbReference type="Proteomes" id="UP001500359">
    <property type="component" value="Unassembled WGS sequence"/>
</dbReference>
<reference evidence="4 5" key="1">
    <citation type="journal article" date="2019" name="Int. J. Syst. Evol. Microbiol.">
        <title>The Global Catalogue of Microorganisms (GCM) 10K type strain sequencing project: providing services to taxonomists for standard genome sequencing and annotation.</title>
        <authorList>
            <consortium name="The Broad Institute Genomics Platform"/>
            <consortium name="The Broad Institute Genome Sequencing Center for Infectious Disease"/>
            <person name="Wu L."/>
            <person name="Ma J."/>
        </authorList>
    </citation>
    <scope>NUCLEOTIDE SEQUENCE [LARGE SCALE GENOMIC DNA]</scope>
    <source>
        <strain evidence="4 5">JCM 15896</strain>
    </source>
</reference>
<evidence type="ECO:0008006" key="6">
    <source>
        <dbReference type="Google" id="ProtNLM"/>
    </source>
</evidence>
<keyword evidence="1" id="KW-0732">Signal</keyword>
<accession>A0ABN1LHJ2</accession>
<feature type="domain" description="Capsule biosynthesis GfcC-like C-terminal" evidence="2">
    <location>
        <begin position="157"/>
        <end position="243"/>
    </location>
</feature>
<proteinExistence type="predicted"/>
<feature type="signal peptide" evidence="1">
    <location>
        <begin position="1"/>
        <end position="23"/>
    </location>
</feature>
<protein>
    <recommendedName>
        <fullName evidence="6">Capsule biosynthesis GfcC</fullName>
    </recommendedName>
</protein>
<dbReference type="Gene3D" id="3.10.560.10">
    <property type="entry name" value="Outer membrane lipoprotein wza domain like"/>
    <property type="match status" value="1"/>
</dbReference>
<dbReference type="Pfam" id="PF20616">
    <property type="entry name" value="Caps_syn_GfcC_N"/>
    <property type="match status" value="1"/>
</dbReference>
<dbReference type="EMBL" id="BAAAFD010000004">
    <property type="protein sequence ID" value="GAA0856128.1"/>
    <property type="molecule type" value="Genomic_DNA"/>
</dbReference>